<dbReference type="Pfam" id="PF01852">
    <property type="entry name" value="START"/>
    <property type="match status" value="1"/>
</dbReference>
<dbReference type="Proteomes" id="UP000677054">
    <property type="component" value="Unassembled WGS sequence"/>
</dbReference>
<sequence length="259" mass="30524">MQTIIVLGFILETMHFLQDILLEDHLLPGNTSVTKLGNEECKHEGEGALEKFLFNLERKDWVLEKDFPEEGITIKSVYDEEIKDYFLYTMATFDFENDWLAQDMLEHSLEATAEWSSVCKEYTVVQRWPADRCALVHQVLEKRWLGLSLMRDIVYFRYGHVEGDRRTNVMFSTDWQGLEPTKMVRGTINKGSGLMLHPNPDNRTTRTLMHWVSSSDMKIPLLPKGILVRLYTMTCRQYILDLRHYTESRWRMHLDARRG</sequence>
<dbReference type="Gene3D" id="3.30.530.20">
    <property type="match status" value="1"/>
</dbReference>
<dbReference type="InterPro" id="IPR002913">
    <property type="entry name" value="START_lipid-bd_dom"/>
</dbReference>
<dbReference type="InterPro" id="IPR023393">
    <property type="entry name" value="START-like_dom_sf"/>
</dbReference>
<dbReference type="SUPFAM" id="SSF55961">
    <property type="entry name" value="Bet v1-like"/>
    <property type="match status" value="1"/>
</dbReference>
<dbReference type="EMBL" id="LR900918">
    <property type="protein sequence ID" value="CAD7247274.1"/>
    <property type="molecule type" value="Genomic_DNA"/>
</dbReference>
<reference evidence="2" key="1">
    <citation type="submission" date="2020-11" db="EMBL/GenBank/DDBJ databases">
        <authorList>
            <person name="Tran Van P."/>
        </authorList>
    </citation>
    <scope>NUCLEOTIDE SEQUENCE</scope>
</reference>
<dbReference type="PROSITE" id="PS50848">
    <property type="entry name" value="START"/>
    <property type="match status" value="1"/>
</dbReference>
<protein>
    <recommendedName>
        <fullName evidence="1">START domain-containing protein</fullName>
    </recommendedName>
</protein>
<proteinExistence type="predicted"/>
<gene>
    <name evidence="2" type="ORF">DSTB1V02_LOCUS7108</name>
</gene>
<evidence type="ECO:0000313" key="2">
    <source>
        <dbReference type="EMBL" id="CAD7247274.1"/>
    </source>
</evidence>
<evidence type="ECO:0000313" key="3">
    <source>
        <dbReference type="Proteomes" id="UP000677054"/>
    </source>
</evidence>
<dbReference type="EMBL" id="CAJPEV010001401">
    <property type="protein sequence ID" value="CAG0892443.1"/>
    <property type="molecule type" value="Genomic_DNA"/>
</dbReference>
<keyword evidence="3" id="KW-1185">Reference proteome</keyword>
<dbReference type="GO" id="GO:0008289">
    <property type="term" value="F:lipid binding"/>
    <property type="evidence" value="ECO:0007669"/>
    <property type="project" value="InterPro"/>
</dbReference>
<dbReference type="OrthoDB" id="74575at2759"/>
<feature type="domain" description="START" evidence="1">
    <location>
        <begin position="57"/>
        <end position="251"/>
    </location>
</feature>
<name>A0A7R8XCD3_9CRUS</name>
<evidence type="ECO:0000259" key="1">
    <source>
        <dbReference type="PROSITE" id="PS50848"/>
    </source>
</evidence>
<accession>A0A7R8XCD3</accession>
<dbReference type="AlphaFoldDB" id="A0A7R8XCD3"/>
<organism evidence="2">
    <name type="scientific">Darwinula stevensoni</name>
    <dbReference type="NCBI Taxonomy" id="69355"/>
    <lineage>
        <taxon>Eukaryota</taxon>
        <taxon>Metazoa</taxon>
        <taxon>Ecdysozoa</taxon>
        <taxon>Arthropoda</taxon>
        <taxon>Crustacea</taxon>
        <taxon>Oligostraca</taxon>
        <taxon>Ostracoda</taxon>
        <taxon>Podocopa</taxon>
        <taxon>Podocopida</taxon>
        <taxon>Darwinulocopina</taxon>
        <taxon>Darwinuloidea</taxon>
        <taxon>Darwinulidae</taxon>
        <taxon>Darwinula</taxon>
    </lineage>
</organism>